<keyword evidence="2" id="KW-1185">Reference proteome</keyword>
<dbReference type="RefSeq" id="WP_239994654.1">
    <property type="nucleotide sequence ID" value="NZ_LXEV01000023.1"/>
</dbReference>
<dbReference type="Gene3D" id="3.40.50.360">
    <property type="match status" value="1"/>
</dbReference>
<name>A0AAJ3HRN8_PROHU</name>
<sequence>MKKILLLKSSILDNGSYSNKMANYLIENWQVTNPNDPFTIRKLVKNPVPIFNQAVIFLSGKDTSILSNEQKRQECYLKN</sequence>
<reference evidence="1 2" key="1">
    <citation type="submission" date="2016-04" db="EMBL/GenBank/DDBJ databases">
        <title>ATOL: Assembling a taxonomically balanced genome-scale reconstruction of the evolutionary history of the Enterobacteriaceae.</title>
        <authorList>
            <person name="Plunkett G.III."/>
            <person name="Neeno-Eckwall E.C."/>
            <person name="Glasner J.D."/>
            <person name="Perna N.T."/>
        </authorList>
    </citation>
    <scope>NUCLEOTIDE SEQUENCE [LARGE SCALE GENOMIC DNA]</scope>
    <source>
        <strain evidence="1 2">ATCC 700826</strain>
    </source>
</reference>
<proteinExistence type="predicted"/>
<dbReference type="EMBL" id="LXEV01000023">
    <property type="protein sequence ID" value="OAT46549.1"/>
    <property type="molecule type" value="Genomic_DNA"/>
</dbReference>
<protein>
    <submittedName>
        <fullName evidence="1">FMN-dependent NADH-azoreductase</fullName>
    </submittedName>
</protein>
<dbReference type="Proteomes" id="UP000078250">
    <property type="component" value="Unassembled WGS sequence"/>
</dbReference>
<dbReference type="SUPFAM" id="SSF52218">
    <property type="entry name" value="Flavoproteins"/>
    <property type="match status" value="1"/>
</dbReference>
<organism evidence="1 2">
    <name type="scientific">Proteus hauseri ATCC 700826</name>
    <dbReference type="NCBI Taxonomy" id="1354271"/>
    <lineage>
        <taxon>Bacteria</taxon>
        <taxon>Pseudomonadati</taxon>
        <taxon>Pseudomonadota</taxon>
        <taxon>Gammaproteobacteria</taxon>
        <taxon>Enterobacterales</taxon>
        <taxon>Morganellaceae</taxon>
        <taxon>Proteus</taxon>
    </lineage>
</organism>
<accession>A0AAJ3HRN8</accession>
<evidence type="ECO:0000313" key="2">
    <source>
        <dbReference type="Proteomes" id="UP000078250"/>
    </source>
</evidence>
<evidence type="ECO:0000313" key="1">
    <source>
        <dbReference type="EMBL" id="OAT46549.1"/>
    </source>
</evidence>
<dbReference type="InterPro" id="IPR029039">
    <property type="entry name" value="Flavoprotein-like_sf"/>
</dbReference>
<comment type="caution">
    <text evidence="1">The sequence shown here is derived from an EMBL/GenBank/DDBJ whole genome shotgun (WGS) entry which is preliminary data.</text>
</comment>
<dbReference type="AlphaFoldDB" id="A0AAJ3HRN8"/>
<gene>
    <name evidence="1" type="ORF">M997_2030</name>
</gene>